<feature type="chain" id="PRO_5044561923" evidence="1">
    <location>
        <begin position="22"/>
        <end position="226"/>
    </location>
</feature>
<dbReference type="Proteomes" id="UP000643672">
    <property type="component" value="Unassembled WGS sequence"/>
</dbReference>
<dbReference type="EMBL" id="CP024634">
    <property type="protein sequence ID" value="AYQ56871.1"/>
    <property type="molecule type" value="Genomic_DNA"/>
</dbReference>
<dbReference type="AlphaFoldDB" id="A0A1J5TT14"/>
<evidence type="ECO:0000313" key="7">
    <source>
        <dbReference type="Proteomes" id="UP000643672"/>
    </source>
</evidence>
<evidence type="ECO:0000256" key="1">
    <source>
        <dbReference type="SAM" id="SignalP"/>
    </source>
</evidence>
<dbReference type="RefSeq" id="WP_071565066.1">
    <property type="nucleotide sequence ID" value="NZ_CAESAQ020000021.1"/>
</dbReference>
<evidence type="ECO:0000313" key="6">
    <source>
        <dbReference type="Proteomes" id="UP000278334"/>
    </source>
</evidence>
<dbReference type="EMBL" id="CAESAQ020000021">
    <property type="protein sequence ID" value="CAB5495897.1"/>
    <property type="molecule type" value="Genomic_DNA"/>
</dbReference>
<dbReference type="KEGG" id="bthg:MS2017_1171"/>
<dbReference type="Proteomes" id="UP000278334">
    <property type="component" value="Chromosome"/>
</dbReference>
<reference evidence="4" key="2">
    <citation type="journal article" date="2017" name="Stand. Genomic Sci.">
        <title>Genome sequence of the sulfur-oxidizing Bathymodiolus thermophilus gill endosymbiont.</title>
        <authorList>
            <person name="Ponnudurai R."/>
            <person name="Sayavedra L."/>
            <person name="Kleiner M."/>
            <person name="Heiden S.E."/>
            <person name="Thurmer A."/>
            <person name="Felbeck H."/>
            <person name="Schluter R."/>
            <person name="Sievert S.M."/>
            <person name="Daniel R."/>
            <person name="Schweder T."/>
            <person name="Markert S."/>
        </authorList>
    </citation>
    <scope>NUCLEOTIDE SEQUENCE</scope>
    <source>
        <strain evidence="4">BAT/CrabSpa'14</strain>
    </source>
</reference>
<reference evidence="2 6" key="3">
    <citation type="submission" date="2017-11" db="EMBL/GenBank/DDBJ databases">
        <title>Genome sequence of the bacterial symbiont EPR9N from a vent mussel Bathymodiolus thermophilus.</title>
        <authorList>
            <person name="Won Y.-J."/>
        </authorList>
    </citation>
    <scope>NUCLEOTIDE SEQUENCE [LARGE SCALE GENOMIC DNA]</scope>
    <source>
        <strain evidence="2 6">EPR9N</strain>
    </source>
</reference>
<feature type="signal peptide" evidence="1">
    <location>
        <begin position="1"/>
        <end position="21"/>
    </location>
</feature>
<keyword evidence="7" id="KW-1185">Reference proteome</keyword>
<organism evidence="4 5">
    <name type="scientific">Bathymodiolus thermophilus thioautotrophic gill symbiont</name>
    <dbReference type="NCBI Taxonomy" id="2360"/>
    <lineage>
        <taxon>Bacteria</taxon>
        <taxon>Pseudomonadati</taxon>
        <taxon>Pseudomonadota</taxon>
        <taxon>Gammaproteobacteria</taxon>
        <taxon>sulfur-oxidizing symbionts</taxon>
    </lineage>
</organism>
<proteinExistence type="predicted"/>
<evidence type="ECO:0000313" key="3">
    <source>
        <dbReference type="EMBL" id="CAB5495897.1"/>
    </source>
</evidence>
<sequence>MNTFNRFIVNMMLLLSTQALATNTIDISNTPTVPEQPRVNASAQLLGLTITAKKRLGASGNILYISIHGAATNGCKFYQKHFNNTYQDIACGQRLFYSRSSTADLANYINTLEFFSSSPGSSAVNINTEPEVTLSGGKDAVSAKAQVTIFTPTSANTAKTYTITINNIPYVTQVNASTPIKAIVEALQAKVTTNTAITCTEDGSKIICTANTANTAFTYATSVADR</sequence>
<gene>
    <name evidence="4" type="ORF">BGC33_09055</name>
    <name evidence="2" type="ORF">MS2017_1171</name>
    <name evidence="3" type="ORF">THERMOS_401</name>
</gene>
<accession>A0A1J5TT14</accession>
<evidence type="ECO:0000313" key="4">
    <source>
        <dbReference type="EMBL" id="OIR24024.1"/>
    </source>
</evidence>
<dbReference type="Proteomes" id="UP000182798">
    <property type="component" value="Unassembled WGS sequence"/>
</dbReference>
<dbReference type="OrthoDB" id="10004173at2"/>
<protein>
    <submittedName>
        <fullName evidence="4">Uncharacterized protein</fullName>
    </submittedName>
</protein>
<keyword evidence="1" id="KW-0732">Signal</keyword>
<evidence type="ECO:0000313" key="5">
    <source>
        <dbReference type="Proteomes" id="UP000182798"/>
    </source>
</evidence>
<reference evidence="3 7" key="4">
    <citation type="submission" date="2020-05" db="EMBL/GenBank/DDBJ databases">
        <authorList>
            <person name="Petersen J."/>
            <person name="Sayavedra L."/>
        </authorList>
    </citation>
    <scope>NUCLEOTIDE SEQUENCE [LARGE SCALE GENOMIC DNA]</scope>
    <source>
        <strain evidence="3">B thermophilus SOXS</strain>
    </source>
</reference>
<evidence type="ECO:0000313" key="2">
    <source>
        <dbReference type="EMBL" id="AYQ56871.1"/>
    </source>
</evidence>
<name>A0A1J5TT14_9GAMM</name>
<dbReference type="EMBL" id="MIQH01000906">
    <property type="protein sequence ID" value="OIR24024.1"/>
    <property type="molecule type" value="Genomic_DNA"/>
</dbReference>
<reference evidence="5" key="1">
    <citation type="submission" date="2016-09" db="EMBL/GenBank/DDBJ databases">
        <title>Genome Sequence of Bathymodiolus thermophilus sulfur-oxidizing gill endosymbiont.</title>
        <authorList>
            <person name="Ponnudurai R."/>
            <person name="Kleiner M."/>
            <person name="Sayavedra L."/>
            <person name="Thuermer A."/>
            <person name="Felbeck H."/>
            <person name="Schlueter R."/>
            <person name="Schweder T."/>
            <person name="Markert S."/>
        </authorList>
    </citation>
    <scope>NUCLEOTIDE SEQUENCE [LARGE SCALE GENOMIC DNA]</scope>
    <source>
        <strain evidence="5">BAT/CrabSpa'14</strain>
    </source>
</reference>